<feature type="compositionally biased region" description="Basic and acidic residues" evidence="1">
    <location>
        <begin position="81"/>
        <end position="90"/>
    </location>
</feature>
<organism evidence="3 4">
    <name type="scientific">Desulfofustis glycolicus DSM 9705</name>
    <dbReference type="NCBI Taxonomy" id="1121409"/>
    <lineage>
        <taxon>Bacteria</taxon>
        <taxon>Pseudomonadati</taxon>
        <taxon>Thermodesulfobacteriota</taxon>
        <taxon>Desulfobulbia</taxon>
        <taxon>Desulfobulbales</taxon>
        <taxon>Desulfocapsaceae</taxon>
        <taxon>Desulfofustis</taxon>
    </lineage>
</organism>
<feature type="chain" id="PRO_5012997151" description="YD repeat-containing protein" evidence="2">
    <location>
        <begin position="24"/>
        <end position="295"/>
    </location>
</feature>
<dbReference type="RefSeq" id="WP_073378725.1">
    <property type="nucleotide sequence ID" value="NZ_FQXS01000033.1"/>
</dbReference>
<dbReference type="EMBL" id="FQXS01000033">
    <property type="protein sequence ID" value="SHI09704.1"/>
    <property type="molecule type" value="Genomic_DNA"/>
</dbReference>
<proteinExistence type="predicted"/>
<gene>
    <name evidence="3" type="ORF">SAMN02745124_03863</name>
</gene>
<feature type="signal peptide" evidence="2">
    <location>
        <begin position="1"/>
        <end position="23"/>
    </location>
</feature>
<protein>
    <recommendedName>
        <fullName evidence="5">YD repeat-containing protein</fullName>
    </recommendedName>
</protein>
<feature type="compositionally biased region" description="Gly residues" evidence="1">
    <location>
        <begin position="133"/>
        <end position="147"/>
    </location>
</feature>
<keyword evidence="4" id="KW-1185">Reference proteome</keyword>
<dbReference type="AlphaFoldDB" id="A0A1M5YCU1"/>
<evidence type="ECO:0000256" key="2">
    <source>
        <dbReference type="SAM" id="SignalP"/>
    </source>
</evidence>
<sequence>MKLSTSILTIIGSFLMILGTATCGFTYDSTEVVDPDGTVRVWEMYDDGSVWIWTYYKDGRIVGSESDSADPDSGASGSRPTADDIKDLARRAYQGKLSKGVQTNNPFAIKQSARGKGLAPRWNPPGRHFNGIDGTGGSGPGSNGGGTSEWFKSMAKKGSSDDDTNESGKGPGKRPELGTNGSVRPERVNPVPFLNQQLRHSAASRSLGQAARTIGTSNTKTHIGASTKIASPLPKKASLKKTRTTAQAVKSSTHNNSVMTHKEVQNQSGKLTVKTVAVASTEKRVAVAAQQILRK</sequence>
<accession>A0A1M5YCU1</accession>
<reference evidence="3 4" key="1">
    <citation type="submission" date="2016-11" db="EMBL/GenBank/DDBJ databases">
        <authorList>
            <person name="Jaros S."/>
            <person name="Januszkiewicz K."/>
            <person name="Wedrychowicz H."/>
        </authorList>
    </citation>
    <scope>NUCLEOTIDE SEQUENCE [LARGE SCALE GENOMIC DNA]</scope>
    <source>
        <strain evidence="3 4">DSM 9705</strain>
    </source>
</reference>
<keyword evidence="2" id="KW-0732">Signal</keyword>
<feature type="compositionally biased region" description="Low complexity" evidence="1">
    <location>
        <begin position="64"/>
        <end position="78"/>
    </location>
</feature>
<name>A0A1M5YCU1_9BACT</name>
<dbReference type="Proteomes" id="UP000184139">
    <property type="component" value="Unassembled WGS sequence"/>
</dbReference>
<evidence type="ECO:0000313" key="4">
    <source>
        <dbReference type="Proteomes" id="UP000184139"/>
    </source>
</evidence>
<evidence type="ECO:0000313" key="3">
    <source>
        <dbReference type="EMBL" id="SHI09704.1"/>
    </source>
</evidence>
<dbReference type="OrthoDB" id="10008902at2"/>
<evidence type="ECO:0008006" key="5">
    <source>
        <dbReference type="Google" id="ProtNLM"/>
    </source>
</evidence>
<evidence type="ECO:0000256" key="1">
    <source>
        <dbReference type="SAM" id="MobiDB-lite"/>
    </source>
</evidence>
<feature type="region of interest" description="Disordered" evidence="1">
    <location>
        <begin position="64"/>
        <end position="188"/>
    </location>
</feature>